<dbReference type="Gene3D" id="6.10.250.2880">
    <property type="match status" value="1"/>
</dbReference>
<dbReference type="InterPro" id="IPR005062">
    <property type="entry name" value="SAC3/GANP/THP3_conserved"/>
</dbReference>
<dbReference type="GO" id="GO:0070390">
    <property type="term" value="C:transcription export complex 2"/>
    <property type="evidence" value="ECO:0007669"/>
    <property type="project" value="UniProtKB-UniRule"/>
</dbReference>
<feature type="compositionally biased region" description="Polar residues" evidence="2">
    <location>
        <begin position="659"/>
        <end position="683"/>
    </location>
</feature>
<dbReference type="InterPro" id="IPR024293">
    <property type="entry name" value="SAC3_helical"/>
</dbReference>
<feature type="compositionally biased region" description="Basic residues" evidence="2">
    <location>
        <begin position="64"/>
        <end position="75"/>
    </location>
</feature>
<dbReference type="PANTHER" id="PTHR12436">
    <property type="entry name" value="80 KDA MCM3-ASSOCIATED PROTEIN"/>
    <property type="match status" value="1"/>
</dbReference>
<feature type="compositionally biased region" description="Polar residues" evidence="2">
    <location>
        <begin position="1"/>
        <end position="20"/>
    </location>
</feature>
<dbReference type="PANTHER" id="PTHR12436:SF3">
    <property type="entry name" value="GERMINAL-CENTER ASSOCIATED NUCLEAR PROTEIN"/>
    <property type="match status" value="1"/>
</dbReference>
<dbReference type="Pfam" id="PF12209">
    <property type="entry name" value="SAC3"/>
    <property type="match status" value="1"/>
</dbReference>
<dbReference type="OrthoDB" id="264795at2759"/>
<dbReference type="GO" id="GO:0006406">
    <property type="term" value="P:mRNA export from nucleus"/>
    <property type="evidence" value="ECO:0007669"/>
    <property type="project" value="UniProtKB-UniRule"/>
</dbReference>
<accession>A0A875S4J9</accession>
<feature type="domain" description="SAC3 helical" evidence="4">
    <location>
        <begin position="746"/>
        <end position="819"/>
    </location>
</feature>
<feature type="region of interest" description="Disordered" evidence="2">
    <location>
        <begin position="1"/>
        <end position="109"/>
    </location>
</feature>
<dbReference type="InterPro" id="IPR017173">
    <property type="entry name" value="Sac3"/>
</dbReference>
<dbReference type="PIRSF" id="PIRSF037320">
    <property type="entry name" value="mRNA_export_factor_Sac3"/>
    <property type="match status" value="1"/>
</dbReference>
<dbReference type="Pfam" id="PF03399">
    <property type="entry name" value="SAC3_GANP"/>
    <property type="match status" value="1"/>
</dbReference>
<keyword evidence="6" id="KW-1185">Reference proteome</keyword>
<dbReference type="KEGG" id="bnn:FOA43_003264"/>
<evidence type="ECO:0000259" key="4">
    <source>
        <dbReference type="Pfam" id="PF12209"/>
    </source>
</evidence>
<proteinExistence type="inferred from homology"/>
<sequence>MNTVGPSASGNFSSVNSFQSGRKESNNKNNKRRVGETRQSEQKHVISNDKPNRKSNMRPFNKNGKGKSFSKKSNLKHNTSEEQQKQPVAIVSNPHSSSSSPEKSANPTKKTNRFASQFVGALLLFPDQFGYQKINHVPRITPKYLLPGQTLFESTSFVPNEWDRKNQEMLAARESEFEGDPQMLFQEFQDDRKKERQMMESLNLVDKENAKKSLDAAISFRGSCLDMCPTFERVERQYKNQVSKWEKDSMTGRISRHYAIKTFMRPSGQPPPLPSDVRAPHILSKTLDYIIDNLLLKMPDSQSFIWDRTRSIRQDFTFQNNYSGIESIDCHEKICRIHILSLHVMAGAHDPDYQQQQELEQFNNSMQTLTYMYKDVRSRGGFCPNEPEFRAYELISKVDDTELDRNLQQLPESIISAPILQRALMLRGLILRGIGNLNLYTQFFEAALNGETPFLLACMSEIHFNEVRYNALKIMSRSLHSKSKSLPDARILVADLGFDTLEEFLKTCKLYSLPVIHDSENIPRVEVSAFNTAFKHSQAQPYTIRINDISHGSSYKDIVNSGLPNYALNLASAKHLEEVARESFREGKEGSRIIADVLKGASHVSIPQAVIKAIKKQPDAFGITTEPPRSTVPSFDPQPSQEQSASSLFGGTLAHGSATPFNPGSLFNSTRPKLEFSSPSLQKSRPPKPIQQPFQITENASIPQSLAQTPVKPLRLPAAPSKEPNPPVSLPKRKLLGLPEFDTAAKEVVDDTIHHMISKITPQLVERAIKNATEVQQNHREQLVGQLTEELYSAFMREQIYLFALKVRAQGFREKKLKLWAVQRLIHAARRSSIKNKEKNERLIEVDTFRNNVTTPLIASLRAPRTGFYTPKDPTGPIDISLLLEKSQIQLSQMRMLTIARNWNASTSKWIANKLGLKQIGSEDELTAEWKSSKTALKIHSLSDSFDPKTDFRRVDFVVIQVGTLEANRHTDKYNLKESLEADGKVVAKVLEYLRKYNKGYYTSVLVTFFDCTDFNFTDSEVIEYLKLDSYSTDVHDVTIEVVNLSTLFALQYVGTKRQFSSAIFDMLGRCHSKELDLQRAEEESTRLQSTTIDEASRSSNGQSLIGLMKGGDRLASQERRRRYDKKRVHYIKSQLSETGKSMFRIRLKRKRREEASNTSWLTTSNSTNELRNISLLSTTSSPISTGRFYLPYSEEDNSQADNNRKKKVDELTALADSILNDS</sequence>
<feature type="compositionally biased region" description="Polar residues" evidence="2">
    <location>
        <begin position="627"/>
        <end position="649"/>
    </location>
</feature>
<dbReference type="InterPro" id="IPR045107">
    <property type="entry name" value="SAC3/GANP/THP3"/>
</dbReference>
<evidence type="ECO:0000313" key="5">
    <source>
        <dbReference type="EMBL" id="QPG75878.1"/>
    </source>
</evidence>
<feature type="region of interest" description="Disordered" evidence="2">
    <location>
        <begin position="620"/>
        <end position="691"/>
    </location>
</feature>
<name>A0A875S4J9_EENNA</name>
<evidence type="ECO:0000256" key="2">
    <source>
        <dbReference type="SAM" id="MobiDB-lite"/>
    </source>
</evidence>
<dbReference type="Proteomes" id="UP000662931">
    <property type="component" value="Chromosome 4"/>
</dbReference>
<evidence type="ECO:0000313" key="6">
    <source>
        <dbReference type="Proteomes" id="UP000662931"/>
    </source>
</evidence>
<evidence type="ECO:0000259" key="3">
    <source>
        <dbReference type="Pfam" id="PF03399"/>
    </source>
</evidence>
<evidence type="ECO:0000256" key="1">
    <source>
        <dbReference type="PIRNR" id="PIRNR037320"/>
    </source>
</evidence>
<dbReference type="GO" id="GO:0042274">
    <property type="term" value="P:ribosomal small subunit biogenesis"/>
    <property type="evidence" value="ECO:0007669"/>
    <property type="project" value="UniProtKB-UniRule"/>
</dbReference>
<dbReference type="AlphaFoldDB" id="A0A875S4J9"/>
<feature type="compositionally biased region" description="Basic and acidic residues" evidence="2">
    <location>
        <begin position="33"/>
        <end position="52"/>
    </location>
</feature>
<feature type="region of interest" description="Disordered" evidence="2">
    <location>
        <begin position="1086"/>
        <end position="1124"/>
    </location>
</feature>
<organism evidence="5 6">
    <name type="scientific">Eeniella nana</name>
    <name type="common">Yeast</name>
    <name type="synonym">Brettanomyces nanus</name>
    <dbReference type="NCBI Taxonomy" id="13502"/>
    <lineage>
        <taxon>Eukaryota</taxon>
        <taxon>Fungi</taxon>
        <taxon>Dikarya</taxon>
        <taxon>Ascomycota</taxon>
        <taxon>Saccharomycotina</taxon>
        <taxon>Pichiomycetes</taxon>
        <taxon>Pichiales</taxon>
        <taxon>Pichiaceae</taxon>
        <taxon>Brettanomyces</taxon>
    </lineage>
</organism>
<comment type="subcellular location">
    <subcellularLocation>
        <location evidence="1">Nucleus envelope</location>
    </subcellularLocation>
</comment>
<gene>
    <name evidence="5" type="ORF">FOA43_003264</name>
</gene>
<dbReference type="RefSeq" id="XP_038779443.1">
    <property type="nucleotide sequence ID" value="XM_038923515.1"/>
</dbReference>
<comment type="similarity">
    <text evidence="1">Belongs to the SAC3 family.</text>
</comment>
<dbReference type="GeneID" id="62196664"/>
<dbReference type="GO" id="GO:0005737">
    <property type="term" value="C:cytoplasm"/>
    <property type="evidence" value="ECO:0007669"/>
    <property type="project" value="TreeGrafter"/>
</dbReference>
<protein>
    <recommendedName>
        <fullName evidence="1">Nuclear mRNA export factor</fullName>
    </recommendedName>
</protein>
<dbReference type="GO" id="GO:0005635">
    <property type="term" value="C:nuclear envelope"/>
    <property type="evidence" value="ECO:0007669"/>
    <property type="project" value="UniProtKB-SubCell"/>
</dbReference>
<feature type="domain" description="SAC3/GANP/THP3 conserved" evidence="3">
    <location>
        <begin position="227"/>
        <end position="515"/>
    </location>
</feature>
<feature type="compositionally biased region" description="Polar residues" evidence="2">
    <location>
        <begin position="1087"/>
        <end position="1104"/>
    </location>
</feature>
<keyword evidence="1" id="KW-0539">Nucleus</keyword>
<reference evidence="5" key="1">
    <citation type="submission" date="2020-10" db="EMBL/GenBank/DDBJ databases">
        <authorList>
            <person name="Roach M.J.R."/>
        </authorList>
    </citation>
    <scope>NUCLEOTIDE SEQUENCE</scope>
    <source>
        <strain evidence="5">CBS 1945</strain>
    </source>
</reference>
<dbReference type="Gene3D" id="1.25.40.990">
    <property type="match status" value="1"/>
</dbReference>
<dbReference type="EMBL" id="CP064815">
    <property type="protein sequence ID" value="QPG75878.1"/>
    <property type="molecule type" value="Genomic_DNA"/>
</dbReference>